<keyword evidence="2" id="KW-1185">Reference proteome</keyword>
<gene>
    <name evidence="1" type="ORF">QCA50_013188</name>
</gene>
<accession>A0AAW0FUL7</accession>
<organism evidence="1 2">
    <name type="scientific">Cerrena zonata</name>
    <dbReference type="NCBI Taxonomy" id="2478898"/>
    <lineage>
        <taxon>Eukaryota</taxon>
        <taxon>Fungi</taxon>
        <taxon>Dikarya</taxon>
        <taxon>Basidiomycota</taxon>
        <taxon>Agaricomycotina</taxon>
        <taxon>Agaricomycetes</taxon>
        <taxon>Polyporales</taxon>
        <taxon>Cerrenaceae</taxon>
        <taxon>Cerrena</taxon>
    </lineage>
</organism>
<dbReference type="Proteomes" id="UP001385951">
    <property type="component" value="Unassembled WGS sequence"/>
</dbReference>
<sequence>MTEMTVCVGAYVPIVLDLGFNLRPLGSGVTSQIEPVRVLRYHQIIKATRPIISSFHHLELAQTPGFSRLFLECPPVAAAPQSREHLKIESFHGCNHLWITISARFRDHSSCRYPHLCIPPPSSPLPSLFFDHH</sequence>
<evidence type="ECO:0000313" key="1">
    <source>
        <dbReference type="EMBL" id="KAK7683812.1"/>
    </source>
</evidence>
<dbReference type="EMBL" id="JASBNA010000029">
    <property type="protein sequence ID" value="KAK7683812.1"/>
    <property type="molecule type" value="Genomic_DNA"/>
</dbReference>
<reference evidence="1 2" key="1">
    <citation type="submission" date="2022-09" db="EMBL/GenBank/DDBJ databases">
        <authorList>
            <person name="Palmer J.M."/>
        </authorList>
    </citation>
    <scope>NUCLEOTIDE SEQUENCE [LARGE SCALE GENOMIC DNA]</scope>
    <source>
        <strain evidence="1 2">DSM 7382</strain>
    </source>
</reference>
<dbReference type="AlphaFoldDB" id="A0AAW0FUL7"/>
<protein>
    <submittedName>
        <fullName evidence="1">Uncharacterized protein</fullName>
    </submittedName>
</protein>
<proteinExistence type="predicted"/>
<evidence type="ECO:0000313" key="2">
    <source>
        <dbReference type="Proteomes" id="UP001385951"/>
    </source>
</evidence>
<name>A0AAW0FUL7_9APHY</name>
<comment type="caution">
    <text evidence="1">The sequence shown here is derived from an EMBL/GenBank/DDBJ whole genome shotgun (WGS) entry which is preliminary data.</text>
</comment>